<reference evidence="1 2" key="1">
    <citation type="submission" date="2006-03" db="EMBL/GenBank/DDBJ databases">
        <authorList>
            <person name="Giovannoni S.J."/>
            <person name="Cho J.-C."/>
            <person name="Ferriera S."/>
            <person name="Johnson J."/>
            <person name="Kravitz S."/>
            <person name="Halpern A."/>
            <person name="Remington K."/>
            <person name="Beeson K."/>
            <person name="Tran B."/>
            <person name="Rogers Y.-H."/>
            <person name="Friedman R."/>
            <person name="Venter J.C."/>
        </authorList>
    </citation>
    <scope>NUCLEOTIDE SEQUENCE [LARGE SCALE GENOMIC DNA]</scope>
    <source>
        <strain evidence="1 2">HTCC2207</strain>
    </source>
</reference>
<comment type="caution">
    <text evidence="1">The sequence shown here is derived from an EMBL/GenBank/DDBJ whole genome shotgun (WGS) entry which is preliminary data.</text>
</comment>
<protein>
    <submittedName>
        <fullName evidence="1">Uncharacterized protein</fullName>
    </submittedName>
</protein>
<dbReference type="Proteomes" id="UP000005555">
    <property type="component" value="Unassembled WGS sequence"/>
</dbReference>
<proteinExistence type="predicted"/>
<dbReference type="HOGENOM" id="CLU_1658288_0_0_6"/>
<dbReference type="STRING" id="314287.GB2207_07751"/>
<name>Q1YNX8_9GAMM</name>
<organism evidence="1 2">
    <name type="scientific">gamma proteobacterium HTCC2207</name>
    <dbReference type="NCBI Taxonomy" id="314287"/>
    <lineage>
        <taxon>Bacteria</taxon>
        <taxon>Pseudomonadati</taxon>
        <taxon>Pseudomonadota</taxon>
        <taxon>Gammaproteobacteria</taxon>
        <taxon>Cellvibrionales</taxon>
        <taxon>Porticoccaceae</taxon>
        <taxon>SAR92 clade</taxon>
    </lineage>
</organism>
<dbReference type="AlphaFoldDB" id="Q1YNX8"/>
<keyword evidence="2" id="KW-1185">Reference proteome</keyword>
<evidence type="ECO:0000313" key="2">
    <source>
        <dbReference type="Proteomes" id="UP000005555"/>
    </source>
</evidence>
<dbReference type="OrthoDB" id="9944473at2"/>
<sequence>MKSLVALMLLINLLGYLMMTNVPESSSSANPTFTYQKFDSSQALQSKSLVLLSELSDLDRALLAVPFINAHGAKDDVQVLCDVIGPFTDSELADAALAMLLPDFASIEGLILESSSAEFWLSIPTSETLVISLNSQPQFETKKRYLEGCMEVASGLKFH</sequence>
<dbReference type="EMBL" id="AAPI01000014">
    <property type="protein sequence ID" value="EAS45932.1"/>
    <property type="molecule type" value="Genomic_DNA"/>
</dbReference>
<accession>Q1YNX8</accession>
<evidence type="ECO:0000313" key="1">
    <source>
        <dbReference type="EMBL" id="EAS45932.1"/>
    </source>
</evidence>
<gene>
    <name evidence="1" type="ORF">GB2207_07751</name>
</gene>